<evidence type="ECO:0000259" key="1">
    <source>
        <dbReference type="Pfam" id="PF06985"/>
    </source>
</evidence>
<dbReference type="Proteomes" id="UP000799444">
    <property type="component" value="Unassembled WGS sequence"/>
</dbReference>
<comment type="caution">
    <text evidence="2">The sequence shown here is derived from an EMBL/GenBank/DDBJ whole genome shotgun (WGS) entry which is preliminary data.</text>
</comment>
<dbReference type="InterPro" id="IPR010730">
    <property type="entry name" value="HET"/>
</dbReference>
<proteinExistence type="predicted"/>
<protein>
    <submittedName>
        <fullName evidence="2">HET-domain-containing protein</fullName>
    </submittedName>
</protein>
<sequence length="285" mass="31564">MRLLSTNSDGEFSLTEFIDDSGADQEEVAFKDMIEKTGRDKLGYGKLQFCKERAASDHLDYFWVDTCCIDKSSSTELSEAINSMFRWYREAAKCYVYLSDVSTSGSIQIGPPSQLTWEAAFQQSRWFTRGWTLQELLAPASVEFYSTDGKLLGDKTLMVRVLQEITGISGRALPVQGDPLSGFSVDERLSWAAGRKTKRTEDAAYSLLGIFDIHMPLIYGEGKDKAMARLRREMQSLQGEGSRSGIAHSYNGPVFNGAISGRYVIPGPQATGGTMNFNFGGDGQR</sequence>
<dbReference type="AlphaFoldDB" id="A0A9P4QRC9"/>
<keyword evidence="3" id="KW-1185">Reference proteome</keyword>
<evidence type="ECO:0000313" key="2">
    <source>
        <dbReference type="EMBL" id="KAF2731259.1"/>
    </source>
</evidence>
<accession>A0A9P4QRC9</accession>
<dbReference type="PANTHER" id="PTHR10622">
    <property type="entry name" value="HET DOMAIN-CONTAINING PROTEIN"/>
    <property type="match status" value="1"/>
</dbReference>
<reference evidence="2" key="1">
    <citation type="journal article" date="2020" name="Stud. Mycol.">
        <title>101 Dothideomycetes genomes: a test case for predicting lifestyles and emergence of pathogens.</title>
        <authorList>
            <person name="Haridas S."/>
            <person name="Albert R."/>
            <person name="Binder M."/>
            <person name="Bloem J."/>
            <person name="Labutti K."/>
            <person name="Salamov A."/>
            <person name="Andreopoulos B."/>
            <person name="Baker S."/>
            <person name="Barry K."/>
            <person name="Bills G."/>
            <person name="Bluhm B."/>
            <person name="Cannon C."/>
            <person name="Castanera R."/>
            <person name="Culley D."/>
            <person name="Daum C."/>
            <person name="Ezra D."/>
            <person name="Gonzalez J."/>
            <person name="Henrissat B."/>
            <person name="Kuo A."/>
            <person name="Liang C."/>
            <person name="Lipzen A."/>
            <person name="Lutzoni F."/>
            <person name="Magnuson J."/>
            <person name="Mondo S."/>
            <person name="Nolan M."/>
            <person name="Ohm R."/>
            <person name="Pangilinan J."/>
            <person name="Park H.-J."/>
            <person name="Ramirez L."/>
            <person name="Alfaro M."/>
            <person name="Sun H."/>
            <person name="Tritt A."/>
            <person name="Yoshinaga Y."/>
            <person name="Zwiers L.-H."/>
            <person name="Turgeon B."/>
            <person name="Goodwin S."/>
            <person name="Spatafora J."/>
            <person name="Crous P."/>
            <person name="Grigoriev I."/>
        </authorList>
    </citation>
    <scope>NUCLEOTIDE SEQUENCE</scope>
    <source>
        <strain evidence="2">CBS 125425</strain>
    </source>
</reference>
<name>A0A9P4QRC9_9PLEO</name>
<feature type="domain" description="Heterokaryon incompatibility" evidence="1">
    <location>
        <begin position="57"/>
        <end position="104"/>
    </location>
</feature>
<evidence type="ECO:0000313" key="3">
    <source>
        <dbReference type="Proteomes" id="UP000799444"/>
    </source>
</evidence>
<organism evidence="2 3">
    <name type="scientific">Polyplosphaeria fusca</name>
    <dbReference type="NCBI Taxonomy" id="682080"/>
    <lineage>
        <taxon>Eukaryota</taxon>
        <taxon>Fungi</taxon>
        <taxon>Dikarya</taxon>
        <taxon>Ascomycota</taxon>
        <taxon>Pezizomycotina</taxon>
        <taxon>Dothideomycetes</taxon>
        <taxon>Pleosporomycetidae</taxon>
        <taxon>Pleosporales</taxon>
        <taxon>Tetraplosphaeriaceae</taxon>
        <taxon>Polyplosphaeria</taxon>
    </lineage>
</organism>
<dbReference type="Pfam" id="PF06985">
    <property type="entry name" value="HET"/>
    <property type="match status" value="1"/>
</dbReference>
<gene>
    <name evidence="2" type="ORF">EJ04DRAFT_514693</name>
</gene>
<dbReference type="EMBL" id="ML996199">
    <property type="protein sequence ID" value="KAF2731259.1"/>
    <property type="molecule type" value="Genomic_DNA"/>
</dbReference>
<dbReference type="OrthoDB" id="674604at2759"/>
<dbReference type="PANTHER" id="PTHR10622:SF13">
    <property type="entry name" value="NACHT DOMAIN-CONTAINING PROTEIN"/>
    <property type="match status" value="1"/>
</dbReference>